<comment type="caution">
    <text evidence="1">The sequence shown here is derived from an EMBL/GenBank/DDBJ whole genome shotgun (WGS) entry which is preliminary data.</text>
</comment>
<organism evidence="1 2">
    <name type="scientific">Parathielavia appendiculata</name>
    <dbReference type="NCBI Taxonomy" id="2587402"/>
    <lineage>
        <taxon>Eukaryota</taxon>
        <taxon>Fungi</taxon>
        <taxon>Dikarya</taxon>
        <taxon>Ascomycota</taxon>
        <taxon>Pezizomycotina</taxon>
        <taxon>Sordariomycetes</taxon>
        <taxon>Sordariomycetidae</taxon>
        <taxon>Sordariales</taxon>
        <taxon>Chaetomiaceae</taxon>
        <taxon>Parathielavia</taxon>
    </lineage>
</organism>
<dbReference type="GeneID" id="87834384"/>
<dbReference type="EMBL" id="MU853223">
    <property type="protein sequence ID" value="KAK4129813.1"/>
    <property type="molecule type" value="Genomic_DNA"/>
</dbReference>
<accession>A0AAN6UBA5</accession>
<proteinExistence type="predicted"/>
<dbReference type="RefSeq" id="XP_062653584.1">
    <property type="nucleotide sequence ID" value="XM_062797605.1"/>
</dbReference>
<evidence type="ECO:0000313" key="1">
    <source>
        <dbReference type="EMBL" id="KAK4129813.1"/>
    </source>
</evidence>
<dbReference type="AlphaFoldDB" id="A0AAN6UBA5"/>
<protein>
    <submittedName>
        <fullName evidence="1">Uncharacterized protein</fullName>
    </submittedName>
</protein>
<sequence>MSTTTTGATRICTPRRMCIRSGGRRGCTVAILLATCPRGVPRRGITGRIVRRGRVVGVLLLGLVGGRVDVVVQVQEVWALRVGVRAAAVVRMVVEEAAAAVGAAEAVGAVVAAVVDAVVSPEDCAVQGILDELCWLEAGYSLLAYNLASCPLAAADIRVLGNLAGAVLVDH</sequence>
<evidence type="ECO:0000313" key="2">
    <source>
        <dbReference type="Proteomes" id="UP001302602"/>
    </source>
</evidence>
<gene>
    <name evidence="1" type="ORF">N657DRAFT_93810</name>
</gene>
<reference evidence="1" key="2">
    <citation type="submission" date="2023-05" db="EMBL/GenBank/DDBJ databases">
        <authorList>
            <consortium name="Lawrence Berkeley National Laboratory"/>
            <person name="Steindorff A."/>
            <person name="Hensen N."/>
            <person name="Bonometti L."/>
            <person name="Westerberg I."/>
            <person name="Brannstrom I.O."/>
            <person name="Guillou S."/>
            <person name="Cros-Aarteil S."/>
            <person name="Calhoun S."/>
            <person name="Haridas S."/>
            <person name="Kuo A."/>
            <person name="Mondo S."/>
            <person name="Pangilinan J."/>
            <person name="Riley R."/>
            <person name="Labutti K."/>
            <person name="Andreopoulos B."/>
            <person name="Lipzen A."/>
            <person name="Chen C."/>
            <person name="Yanf M."/>
            <person name="Daum C."/>
            <person name="Ng V."/>
            <person name="Clum A."/>
            <person name="Ohm R."/>
            <person name="Martin F."/>
            <person name="Silar P."/>
            <person name="Natvig D."/>
            <person name="Lalanne C."/>
            <person name="Gautier V."/>
            <person name="Ament-Velasquez S.L."/>
            <person name="Kruys A."/>
            <person name="Hutchinson M.I."/>
            <person name="Powell A.J."/>
            <person name="Barry K."/>
            <person name="Miller A.N."/>
            <person name="Grigoriev I.V."/>
            <person name="Debuchy R."/>
            <person name="Gladieux P."/>
            <person name="Thoren M.H."/>
            <person name="Johannesson H."/>
        </authorList>
    </citation>
    <scope>NUCLEOTIDE SEQUENCE</scope>
    <source>
        <strain evidence="1">CBS 731.68</strain>
    </source>
</reference>
<keyword evidence="2" id="KW-1185">Reference proteome</keyword>
<dbReference type="Proteomes" id="UP001302602">
    <property type="component" value="Unassembled WGS sequence"/>
</dbReference>
<reference evidence="1" key="1">
    <citation type="journal article" date="2023" name="Mol. Phylogenet. Evol.">
        <title>Genome-scale phylogeny and comparative genomics of the fungal order Sordariales.</title>
        <authorList>
            <person name="Hensen N."/>
            <person name="Bonometti L."/>
            <person name="Westerberg I."/>
            <person name="Brannstrom I.O."/>
            <person name="Guillou S."/>
            <person name="Cros-Aarteil S."/>
            <person name="Calhoun S."/>
            <person name="Haridas S."/>
            <person name="Kuo A."/>
            <person name="Mondo S."/>
            <person name="Pangilinan J."/>
            <person name="Riley R."/>
            <person name="LaButti K."/>
            <person name="Andreopoulos B."/>
            <person name="Lipzen A."/>
            <person name="Chen C."/>
            <person name="Yan M."/>
            <person name="Daum C."/>
            <person name="Ng V."/>
            <person name="Clum A."/>
            <person name="Steindorff A."/>
            <person name="Ohm R.A."/>
            <person name="Martin F."/>
            <person name="Silar P."/>
            <person name="Natvig D.O."/>
            <person name="Lalanne C."/>
            <person name="Gautier V."/>
            <person name="Ament-Velasquez S.L."/>
            <person name="Kruys A."/>
            <person name="Hutchinson M.I."/>
            <person name="Powell A.J."/>
            <person name="Barry K."/>
            <person name="Miller A.N."/>
            <person name="Grigoriev I.V."/>
            <person name="Debuchy R."/>
            <person name="Gladieux P."/>
            <person name="Hiltunen Thoren M."/>
            <person name="Johannesson H."/>
        </authorList>
    </citation>
    <scope>NUCLEOTIDE SEQUENCE</scope>
    <source>
        <strain evidence="1">CBS 731.68</strain>
    </source>
</reference>
<name>A0AAN6UBA5_9PEZI</name>